<dbReference type="RefSeq" id="WP_244020609.1">
    <property type="nucleotide sequence ID" value="NZ_JALHLF010000036.1"/>
</dbReference>
<reference evidence="2" key="1">
    <citation type="submission" date="2022-03" db="EMBL/GenBank/DDBJ databases">
        <title>Identification of a novel bacterium isolated from mangrove sediments.</title>
        <authorList>
            <person name="Pan X."/>
        </authorList>
    </citation>
    <scope>NUCLEOTIDE SEQUENCE</scope>
    <source>
        <strain evidence="2">B1949</strain>
    </source>
</reference>
<keyword evidence="1" id="KW-1133">Transmembrane helix</keyword>
<evidence type="ECO:0000313" key="3">
    <source>
        <dbReference type="Proteomes" id="UP001162881"/>
    </source>
</evidence>
<protein>
    <submittedName>
        <fullName evidence="2">Uncharacterized protein</fullName>
    </submittedName>
</protein>
<feature type="transmembrane region" description="Helical" evidence="1">
    <location>
        <begin position="31"/>
        <end position="49"/>
    </location>
</feature>
<comment type="caution">
    <text evidence="2">The sequence shown here is derived from an EMBL/GenBank/DDBJ whole genome shotgun (WGS) entry which is preliminary data.</text>
</comment>
<dbReference type="EMBL" id="JALHLF010000036">
    <property type="protein sequence ID" value="MCJ2183166.1"/>
    <property type="molecule type" value="Genomic_DNA"/>
</dbReference>
<gene>
    <name evidence="2" type="ORF">MTR62_10745</name>
</gene>
<accession>A0ABT0BEF0</accession>
<evidence type="ECO:0000256" key="1">
    <source>
        <dbReference type="SAM" id="Phobius"/>
    </source>
</evidence>
<organism evidence="2 3">
    <name type="scientific">Novosphingobium organovorum</name>
    <dbReference type="NCBI Taxonomy" id="2930092"/>
    <lineage>
        <taxon>Bacteria</taxon>
        <taxon>Pseudomonadati</taxon>
        <taxon>Pseudomonadota</taxon>
        <taxon>Alphaproteobacteria</taxon>
        <taxon>Sphingomonadales</taxon>
        <taxon>Sphingomonadaceae</taxon>
        <taxon>Novosphingobium</taxon>
    </lineage>
</organism>
<keyword evidence="1" id="KW-0812">Transmembrane</keyword>
<keyword evidence="3" id="KW-1185">Reference proteome</keyword>
<dbReference type="Proteomes" id="UP001162881">
    <property type="component" value="Unassembled WGS sequence"/>
</dbReference>
<name>A0ABT0BEF0_9SPHN</name>
<sequence length="52" mass="5701">MAENDAKNSPSEPFSADPQAFETIRRSRNRVLGLGLAAFVVLVFFISIAKMS</sequence>
<keyword evidence="1" id="KW-0472">Membrane</keyword>
<proteinExistence type="predicted"/>
<evidence type="ECO:0000313" key="2">
    <source>
        <dbReference type="EMBL" id="MCJ2183166.1"/>
    </source>
</evidence>